<protein>
    <recommendedName>
        <fullName evidence="4">Toxin ETX/toxin MTX2</fullName>
    </recommendedName>
</protein>
<evidence type="ECO:0008006" key="4">
    <source>
        <dbReference type="Google" id="ProtNLM"/>
    </source>
</evidence>
<feature type="signal peptide" evidence="1">
    <location>
        <begin position="1"/>
        <end position="22"/>
    </location>
</feature>
<keyword evidence="3" id="KW-1185">Reference proteome</keyword>
<keyword evidence="1" id="KW-0732">Signal</keyword>
<name>A0A6N4X5X3_9FLAO</name>
<reference evidence="2 3" key="1">
    <citation type="submission" date="2020-01" db="EMBL/GenBank/DDBJ databases">
        <authorList>
            <person name="Rodrigo-Torres L."/>
            <person name="Arahal R. D."/>
            <person name="Lucena T."/>
        </authorList>
    </citation>
    <scope>NUCLEOTIDE SEQUENCE [LARGE SCALE GENOMIC DNA]</scope>
    <source>
        <strain evidence="2 3">CECT 9293</strain>
    </source>
</reference>
<dbReference type="Proteomes" id="UP000445144">
    <property type="component" value="Unassembled WGS sequence"/>
</dbReference>
<sequence>MKKTTHLILTLLLVLSFTSCSRDETNEGEPNKYSDNTQKRSVIEEELLKKGWKIIDQFEVSASLPKEGISSHKIMNKTNGKFIPLSDSHLKSIGYDIYTSTGRKKLKKDFAYKNIIPDGLEFNPYLSIDGHKGNNAPGLANVSIFIGNPMVTPIEEPYFPSESFTTEVSNDSDQENSIEKSYEYKTGSVVNWNTEVNGSFELGAEGQVGIPFVTSGAVSTKINIGGGYSEGGQESTEKTVNSKYIAKVPGKHKVKITIVTTSKKYSVNYFVPIGLEGFFKANFPSKVLGHYFYKFDIKHVYNFLQNINGQKGNATVVENQSVKIFQSPAEPI</sequence>
<evidence type="ECO:0000256" key="1">
    <source>
        <dbReference type="SAM" id="SignalP"/>
    </source>
</evidence>
<proteinExistence type="predicted"/>
<organism evidence="2 3">
    <name type="scientific">Chryseobacterium potabilaquae</name>
    <dbReference type="NCBI Taxonomy" id="2675057"/>
    <lineage>
        <taxon>Bacteria</taxon>
        <taxon>Pseudomonadati</taxon>
        <taxon>Bacteroidota</taxon>
        <taxon>Flavobacteriia</taxon>
        <taxon>Flavobacteriales</taxon>
        <taxon>Weeksellaceae</taxon>
        <taxon>Chryseobacterium group</taxon>
        <taxon>Chryseobacterium</taxon>
    </lineage>
</organism>
<evidence type="ECO:0000313" key="2">
    <source>
        <dbReference type="EMBL" id="CAA7196042.1"/>
    </source>
</evidence>
<dbReference type="CDD" id="cd20222">
    <property type="entry name" value="PFM_parasporin-2-like"/>
    <property type="match status" value="1"/>
</dbReference>
<evidence type="ECO:0000313" key="3">
    <source>
        <dbReference type="Proteomes" id="UP000445144"/>
    </source>
</evidence>
<feature type="chain" id="PRO_5026731121" description="Toxin ETX/toxin MTX2" evidence="1">
    <location>
        <begin position="23"/>
        <end position="332"/>
    </location>
</feature>
<dbReference type="RefSeq" id="WP_162032960.1">
    <property type="nucleotide sequence ID" value="NZ_CACVBR010000018.1"/>
</dbReference>
<dbReference type="PROSITE" id="PS51257">
    <property type="entry name" value="PROKAR_LIPOPROTEIN"/>
    <property type="match status" value="1"/>
</dbReference>
<accession>A0A6N4X5X3</accession>
<dbReference type="AlphaFoldDB" id="A0A6N4X5X3"/>
<dbReference type="SUPFAM" id="SSF56973">
    <property type="entry name" value="Aerolisin/ETX pore-forming domain"/>
    <property type="match status" value="1"/>
</dbReference>
<dbReference type="EMBL" id="CACVBR010000018">
    <property type="protein sequence ID" value="CAA7196042.1"/>
    <property type="molecule type" value="Genomic_DNA"/>
</dbReference>
<dbReference type="Gene3D" id="2.170.15.10">
    <property type="entry name" value="Proaerolysin, chain A, domain 3"/>
    <property type="match status" value="1"/>
</dbReference>
<gene>
    <name evidence="2" type="ORF">CHRY9293_02176</name>
</gene>